<protein>
    <submittedName>
        <fullName evidence="1">Uncharacterized protein</fullName>
    </submittedName>
</protein>
<dbReference type="EMBL" id="QKRW01000044">
    <property type="protein sequence ID" value="RAL60077.1"/>
    <property type="molecule type" value="Genomic_DNA"/>
</dbReference>
<evidence type="ECO:0000313" key="2">
    <source>
        <dbReference type="Proteomes" id="UP000249056"/>
    </source>
</evidence>
<dbReference type="Proteomes" id="UP000249056">
    <property type="component" value="Unassembled WGS sequence"/>
</dbReference>
<dbReference type="OrthoDB" id="3563899at2759"/>
<comment type="caution">
    <text evidence="1">The sequence shown here is derived from an EMBL/GenBank/DDBJ whole genome shotgun (WGS) entry which is preliminary data.</text>
</comment>
<organism evidence="1 2">
    <name type="scientific">Monilinia fructigena</name>
    <dbReference type="NCBI Taxonomy" id="38457"/>
    <lineage>
        <taxon>Eukaryota</taxon>
        <taxon>Fungi</taxon>
        <taxon>Dikarya</taxon>
        <taxon>Ascomycota</taxon>
        <taxon>Pezizomycotina</taxon>
        <taxon>Leotiomycetes</taxon>
        <taxon>Helotiales</taxon>
        <taxon>Sclerotiniaceae</taxon>
        <taxon>Monilinia</taxon>
    </lineage>
</organism>
<sequence>MRGCVKYLSTQTQYPPFPSATHLEAAANIEVVTPETLRDYLGSNLILSENEWLNIVALYTTQACAKLETSDLQSPFEQSKDAKREDIFERLRLEELLLAGPCGFYSERDQRALAADRRSDENALVVHMLSKSMDPDERVIMFRALDRGVSLQRIFQVTRNWEDALYAERQRGGLAWTPVVIKRYAELLEEMFSAEQVEESVDL</sequence>
<gene>
    <name evidence="1" type="ORF">DID88_000703</name>
</gene>
<evidence type="ECO:0000313" key="1">
    <source>
        <dbReference type="EMBL" id="RAL60077.1"/>
    </source>
</evidence>
<proteinExistence type="predicted"/>
<keyword evidence="2" id="KW-1185">Reference proteome</keyword>
<accession>A0A395IIC6</accession>
<name>A0A395IIC6_9HELO</name>
<dbReference type="AlphaFoldDB" id="A0A395IIC6"/>
<reference evidence="1 2" key="1">
    <citation type="submission" date="2018-06" db="EMBL/GenBank/DDBJ databases">
        <title>Genome Sequence of the Brown Rot Fungal Pathogen Monilinia fructigena.</title>
        <authorList>
            <person name="Landi L."/>
            <person name="De Miccolis Angelini R.M."/>
            <person name="Pollastro S."/>
            <person name="Abate D."/>
            <person name="Faretra F."/>
            <person name="Romanazzi G."/>
        </authorList>
    </citation>
    <scope>NUCLEOTIDE SEQUENCE [LARGE SCALE GENOMIC DNA]</scope>
    <source>
        <strain evidence="1 2">Mfrg269</strain>
    </source>
</reference>